<dbReference type="AlphaFoldDB" id="A0A9D1JPE5"/>
<dbReference type="InterPro" id="IPR032340">
    <property type="entry name" value="DUF4860"/>
</dbReference>
<keyword evidence="1" id="KW-1133">Transmembrane helix</keyword>
<organism evidence="2 3">
    <name type="scientific">Candidatus Scybalocola faecigallinarum</name>
    <dbReference type="NCBI Taxonomy" id="2840941"/>
    <lineage>
        <taxon>Bacteria</taxon>
        <taxon>Bacillati</taxon>
        <taxon>Bacillota</taxon>
        <taxon>Clostridia</taxon>
        <taxon>Lachnospirales</taxon>
        <taxon>Lachnospiraceae</taxon>
        <taxon>Lachnospiraceae incertae sedis</taxon>
        <taxon>Candidatus Scybalocola (ex Gilroy et al. 2021)</taxon>
    </lineage>
</organism>
<reference evidence="2" key="2">
    <citation type="journal article" date="2021" name="PeerJ">
        <title>Extensive microbial diversity within the chicken gut microbiome revealed by metagenomics and culture.</title>
        <authorList>
            <person name="Gilroy R."/>
            <person name="Ravi A."/>
            <person name="Getino M."/>
            <person name="Pursley I."/>
            <person name="Horton D.L."/>
            <person name="Alikhan N.F."/>
            <person name="Baker D."/>
            <person name="Gharbi K."/>
            <person name="Hall N."/>
            <person name="Watson M."/>
            <person name="Adriaenssens E.M."/>
            <person name="Foster-Nyarko E."/>
            <person name="Jarju S."/>
            <person name="Secka A."/>
            <person name="Antonio M."/>
            <person name="Oren A."/>
            <person name="Chaudhuri R.R."/>
            <person name="La Ragione R."/>
            <person name="Hildebrand F."/>
            <person name="Pallen M.J."/>
        </authorList>
    </citation>
    <scope>NUCLEOTIDE SEQUENCE</scope>
    <source>
        <strain evidence="2">CHK178-757</strain>
    </source>
</reference>
<evidence type="ECO:0000313" key="3">
    <source>
        <dbReference type="Proteomes" id="UP000823927"/>
    </source>
</evidence>
<name>A0A9D1JPE5_9FIRM</name>
<keyword evidence="1" id="KW-0812">Transmembrane</keyword>
<evidence type="ECO:0000313" key="2">
    <source>
        <dbReference type="EMBL" id="HIS46018.1"/>
    </source>
</evidence>
<gene>
    <name evidence="2" type="ORF">IAB46_00365</name>
</gene>
<protein>
    <submittedName>
        <fullName evidence="2">DUF4860 domain-containing protein</fullName>
    </submittedName>
</protein>
<reference evidence="2" key="1">
    <citation type="submission" date="2020-10" db="EMBL/GenBank/DDBJ databases">
        <authorList>
            <person name="Gilroy R."/>
        </authorList>
    </citation>
    <scope>NUCLEOTIDE SEQUENCE</scope>
    <source>
        <strain evidence="2">CHK178-757</strain>
    </source>
</reference>
<comment type="caution">
    <text evidence="2">The sequence shown here is derived from an EMBL/GenBank/DDBJ whole genome shotgun (WGS) entry which is preliminary data.</text>
</comment>
<sequence length="165" mass="18568">MKQRRQTTHAIDFLFTITLLAFFAISALLAVVIGARVYERITENMSINYDSRTSIAYVTEKIRQHDTAGAVSIETMDDIVCLTFSQKDGTESYTTYIYAYNGALMELFSNDAAGFMPESGQEILKIRDFNVSLAMPGLYRIQITDSRGQVAQIYVSTRSEEDARS</sequence>
<dbReference type="Pfam" id="PF16152">
    <property type="entry name" value="DUF4860"/>
    <property type="match status" value="1"/>
</dbReference>
<dbReference type="Proteomes" id="UP000823927">
    <property type="component" value="Unassembled WGS sequence"/>
</dbReference>
<proteinExistence type="predicted"/>
<dbReference type="EMBL" id="DVIT01000002">
    <property type="protein sequence ID" value="HIS46018.1"/>
    <property type="molecule type" value="Genomic_DNA"/>
</dbReference>
<evidence type="ECO:0000256" key="1">
    <source>
        <dbReference type="SAM" id="Phobius"/>
    </source>
</evidence>
<feature type="transmembrane region" description="Helical" evidence="1">
    <location>
        <begin position="12"/>
        <end position="38"/>
    </location>
</feature>
<keyword evidence="1" id="KW-0472">Membrane</keyword>
<accession>A0A9D1JPE5</accession>